<evidence type="ECO:0000313" key="2">
    <source>
        <dbReference type="EMBL" id="CAD7633610.1"/>
    </source>
</evidence>
<reference evidence="2" key="1">
    <citation type="submission" date="2020-11" db="EMBL/GenBank/DDBJ databases">
        <authorList>
            <person name="Tran Van P."/>
        </authorList>
    </citation>
    <scope>NUCLEOTIDE SEQUENCE</scope>
</reference>
<dbReference type="AlphaFoldDB" id="A0A7R9L1W5"/>
<organism evidence="2">
    <name type="scientific">Medioppia subpectinata</name>
    <dbReference type="NCBI Taxonomy" id="1979941"/>
    <lineage>
        <taxon>Eukaryota</taxon>
        <taxon>Metazoa</taxon>
        <taxon>Ecdysozoa</taxon>
        <taxon>Arthropoda</taxon>
        <taxon>Chelicerata</taxon>
        <taxon>Arachnida</taxon>
        <taxon>Acari</taxon>
        <taxon>Acariformes</taxon>
        <taxon>Sarcoptiformes</taxon>
        <taxon>Oribatida</taxon>
        <taxon>Brachypylina</taxon>
        <taxon>Oppioidea</taxon>
        <taxon>Oppiidae</taxon>
        <taxon>Medioppia</taxon>
    </lineage>
</organism>
<evidence type="ECO:0000313" key="3">
    <source>
        <dbReference type="Proteomes" id="UP000759131"/>
    </source>
</evidence>
<sequence>RRRLRRKTNRTTNTVSTEPQPPAQPIQSSVQTTAPYPRQPQPDHINSANFAPYNPNVVNTAPPFPYMGIPYGPMGPMDPRFAAFGQFGGPRPQGFPGFAPNFYPQNFSMPFGPRPTAYPTASDAPPAYTPTDESPHNSFAPIIGADSLPYQTVPVVSSDPIVTIISPDEPTTSDPNRLGEQHIYTGYLNNKVYCKLTMHQKWADLNMVPDGRTKPRPEWINPSNVDKSKYGYKKRTDYKIQDSTCFSDAGCPGFNSKYSGYETHHNLDSWEIFFSNTNNRYNGFWYWACIFILIPIIA</sequence>
<feature type="compositionally biased region" description="Polar residues" evidence="1">
    <location>
        <begin position="25"/>
        <end position="34"/>
    </location>
</feature>
<proteinExistence type="predicted"/>
<name>A0A7R9L1W5_9ACAR</name>
<accession>A0A7R9L1W5</accession>
<dbReference type="EMBL" id="CAJPIZ010013050">
    <property type="protein sequence ID" value="CAG2114040.1"/>
    <property type="molecule type" value="Genomic_DNA"/>
</dbReference>
<feature type="non-terminal residue" evidence="2">
    <location>
        <position position="298"/>
    </location>
</feature>
<evidence type="ECO:0000256" key="1">
    <source>
        <dbReference type="SAM" id="MobiDB-lite"/>
    </source>
</evidence>
<dbReference type="EMBL" id="OC867625">
    <property type="protein sequence ID" value="CAD7633610.1"/>
    <property type="molecule type" value="Genomic_DNA"/>
</dbReference>
<keyword evidence="3" id="KW-1185">Reference proteome</keyword>
<dbReference type="Proteomes" id="UP000759131">
    <property type="component" value="Unassembled WGS sequence"/>
</dbReference>
<gene>
    <name evidence="2" type="ORF">OSB1V03_LOCUS14007</name>
</gene>
<feature type="region of interest" description="Disordered" evidence="1">
    <location>
        <begin position="1"/>
        <end position="51"/>
    </location>
</feature>
<protein>
    <submittedName>
        <fullName evidence="2">Uncharacterized protein</fullName>
    </submittedName>
</protein>
<feature type="non-terminal residue" evidence="2">
    <location>
        <position position="1"/>
    </location>
</feature>